<sequence>METGFFHLPPGEEGAAFDSAGLGDLVRASLDPALTRPAPHHLPT</sequence>
<dbReference type="Proteomes" id="UP001500752">
    <property type="component" value="Unassembled WGS sequence"/>
</dbReference>
<proteinExistence type="predicted"/>
<organism evidence="1 2">
    <name type="scientific">Arthrobacter ginkgonis</name>
    <dbReference type="NCBI Taxonomy" id="1630594"/>
    <lineage>
        <taxon>Bacteria</taxon>
        <taxon>Bacillati</taxon>
        <taxon>Actinomycetota</taxon>
        <taxon>Actinomycetes</taxon>
        <taxon>Micrococcales</taxon>
        <taxon>Micrococcaceae</taxon>
        <taxon>Arthrobacter</taxon>
    </lineage>
</organism>
<reference evidence="2" key="1">
    <citation type="journal article" date="2019" name="Int. J. Syst. Evol. Microbiol.">
        <title>The Global Catalogue of Microorganisms (GCM) 10K type strain sequencing project: providing services to taxonomists for standard genome sequencing and annotation.</title>
        <authorList>
            <consortium name="The Broad Institute Genomics Platform"/>
            <consortium name="The Broad Institute Genome Sequencing Center for Infectious Disease"/>
            <person name="Wu L."/>
            <person name="Ma J."/>
        </authorList>
    </citation>
    <scope>NUCLEOTIDE SEQUENCE [LARGE SCALE GENOMIC DNA]</scope>
    <source>
        <strain evidence="2">JCM 30742</strain>
    </source>
</reference>
<protein>
    <submittedName>
        <fullName evidence="1">Uncharacterized protein</fullName>
    </submittedName>
</protein>
<name>A0ABP7DB66_9MICC</name>
<evidence type="ECO:0000313" key="1">
    <source>
        <dbReference type="EMBL" id="GAA3701237.1"/>
    </source>
</evidence>
<comment type="caution">
    <text evidence="1">The sequence shown here is derived from an EMBL/GenBank/DDBJ whole genome shotgun (WGS) entry which is preliminary data.</text>
</comment>
<accession>A0ABP7DB66</accession>
<dbReference type="EMBL" id="BAABEO010000034">
    <property type="protein sequence ID" value="GAA3701237.1"/>
    <property type="molecule type" value="Genomic_DNA"/>
</dbReference>
<evidence type="ECO:0000313" key="2">
    <source>
        <dbReference type="Proteomes" id="UP001500752"/>
    </source>
</evidence>
<keyword evidence="2" id="KW-1185">Reference proteome</keyword>
<dbReference type="RefSeq" id="WP_345153998.1">
    <property type="nucleotide sequence ID" value="NZ_BAABEO010000034.1"/>
</dbReference>
<gene>
    <name evidence="1" type="ORF">GCM10023081_42110</name>
</gene>